<reference evidence="1" key="1">
    <citation type="submission" date="2019-08" db="EMBL/GenBank/DDBJ databases">
        <authorList>
            <person name="Kucharzyk K."/>
            <person name="Murdoch R.W."/>
            <person name="Higgins S."/>
            <person name="Loffler F."/>
        </authorList>
    </citation>
    <scope>NUCLEOTIDE SEQUENCE</scope>
</reference>
<gene>
    <name evidence="1" type="ORF">SDC9_189780</name>
</gene>
<organism evidence="1">
    <name type="scientific">bioreactor metagenome</name>
    <dbReference type="NCBI Taxonomy" id="1076179"/>
    <lineage>
        <taxon>unclassified sequences</taxon>
        <taxon>metagenomes</taxon>
        <taxon>ecological metagenomes</taxon>
    </lineage>
</organism>
<proteinExistence type="predicted"/>
<dbReference type="AlphaFoldDB" id="A0A645I198"/>
<accession>A0A645I198</accession>
<comment type="caution">
    <text evidence="1">The sequence shown here is derived from an EMBL/GenBank/DDBJ whole genome shotgun (WGS) entry which is preliminary data.</text>
</comment>
<protein>
    <submittedName>
        <fullName evidence="1">Uncharacterized protein</fullName>
    </submittedName>
</protein>
<dbReference type="EMBL" id="VSSQ01099812">
    <property type="protein sequence ID" value="MPN42224.1"/>
    <property type="molecule type" value="Genomic_DNA"/>
</dbReference>
<evidence type="ECO:0000313" key="1">
    <source>
        <dbReference type="EMBL" id="MPN42224.1"/>
    </source>
</evidence>
<name>A0A645I198_9ZZZZ</name>
<sequence>MAGQIKGITIEMGGNTQPLEKATLPLEPVPCPISLIIIRLIIGG</sequence>